<accession>A0A914XQ61</accession>
<dbReference type="GO" id="GO:0005874">
    <property type="term" value="C:microtubule"/>
    <property type="evidence" value="ECO:0007669"/>
    <property type="project" value="UniProtKB-KW"/>
</dbReference>
<evidence type="ECO:0000313" key="7">
    <source>
        <dbReference type="WBParaSite" id="PSAMB.scaffold9686size4726.g32655.t1"/>
    </source>
</evidence>
<dbReference type="GO" id="GO:0000278">
    <property type="term" value="P:mitotic cell cycle"/>
    <property type="evidence" value="ECO:0007669"/>
    <property type="project" value="TreeGrafter"/>
</dbReference>
<keyword evidence="2 4" id="KW-0493">Microtubule</keyword>
<dbReference type="PANTHER" id="PTHR19302">
    <property type="entry name" value="GAMMA TUBULIN COMPLEX PROTEIN"/>
    <property type="match status" value="1"/>
</dbReference>
<evidence type="ECO:0000256" key="1">
    <source>
        <dbReference type="ARBA" id="ARBA00022490"/>
    </source>
</evidence>
<dbReference type="WBParaSite" id="PSAMB.scaffold9686size4726.g32655.t1">
    <property type="protein sequence ID" value="PSAMB.scaffold9686size4726.g32655.t1"/>
    <property type="gene ID" value="PSAMB.scaffold9686size4726.g32655"/>
</dbReference>
<keyword evidence="6" id="KW-1185">Reference proteome</keyword>
<dbReference type="Pfam" id="PF17681">
    <property type="entry name" value="GCP_N_terminal"/>
    <property type="match status" value="1"/>
</dbReference>
<dbReference type="Gene3D" id="1.20.120.1900">
    <property type="entry name" value="Gamma-tubulin complex, C-terminal domain"/>
    <property type="match status" value="1"/>
</dbReference>
<dbReference type="AlphaFoldDB" id="A0A914XQ61"/>
<dbReference type="GO" id="GO:0051321">
    <property type="term" value="P:meiotic cell cycle"/>
    <property type="evidence" value="ECO:0007669"/>
    <property type="project" value="TreeGrafter"/>
</dbReference>
<dbReference type="Proteomes" id="UP000887566">
    <property type="component" value="Unplaced"/>
</dbReference>
<dbReference type="GO" id="GO:0000930">
    <property type="term" value="C:gamma-tubulin complex"/>
    <property type="evidence" value="ECO:0007669"/>
    <property type="project" value="TreeGrafter"/>
</dbReference>
<keyword evidence="3 4" id="KW-0206">Cytoskeleton</keyword>
<evidence type="ECO:0000256" key="3">
    <source>
        <dbReference type="ARBA" id="ARBA00023212"/>
    </source>
</evidence>
<reference evidence="7" key="1">
    <citation type="submission" date="2022-11" db="UniProtKB">
        <authorList>
            <consortium name="WormBaseParasite"/>
        </authorList>
    </citation>
    <scope>IDENTIFICATION</scope>
</reference>
<dbReference type="PANTHER" id="PTHR19302:SF13">
    <property type="entry name" value="GAMMA-TUBULIN COMPLEX COMPONENT 2"/>
    <property type="match status" value="1"/>
</dbReference>
<organism evidence="6 7">
    <name type="scientific">Plectus sambesii</name>
    <dbReference type="NCBI Taxonomy" id="2011161"/>
    <lineage>
        <taxon>Eukaryota</taxon>
        <taxon>Metazoa</taxon>
        <taxon>Ecdysozoa</taxon>
        <taxon>Nematoda</taxon>
        <taxon>Chromadorea</taxon>
        <taxon>Plectida</taxon>
        <taxon>Plectina</taxon>
        <taxon>Plectoidea</taxon>
        <taxon>Plectidae</taxon>
        <taxon>Plectus</taxon>
    </lineage>
</organism>
<comment type="subcellular location">
    <subcellularLocation>
        <location evidence="4">Cytoplasm</location>
        <location evidence="4">Cytoskeleton</location>
        <location evidence="4">Microtubule organizing center</location>
    </subcellularLocation>
</comment>
<dbReference type="InterPro" id="IPR042241">
    <property type="entry name" value="GCP_C_sf"/>
</dbReference>
<dbReference type="GO" id="GO:0007020">
    <property type="term" value="P:microtubule nucleation"/>
    <property type="evidence" value="ECO:0007669"/>
    <property type="project" value="InterPro"/>
</dbReference>
<protein>
    <recommendedName>
        <fullName evidence="4">Gamma-tubulin complex component</fullName>
    </recommendedName>
</protein>
<dbReference type="GO" id="GO:0051011">
    <property type="term" value="F:microtubule minus-end binding"/>
    <property type="evidence" value="ECO:0007669"/>
    <property type="project" value="TreeGrafter"/>
</dbReference>
<feature type="domain" description="Gamma tubulin complex component protein N-terminal" evidence="5">
    <location>
        <begin position="19"/>
        <end position="324"/>
    </location>
</feature>
<dbReference type="InterPro" id="IPR041470">
    <property type="entry name" value="GCP_N"/>
</dbReference>
<name>A0A914XQ61_9BILA</name>
<dbReference type="GO" id="GO:0031122">
    <property type="term" value="P:cytoplasmic microtubule organization"/>
    <property type="evidence" value="ECO:0007669"/>
    <property type="project" value="TreeGrafter"/>
</dbReference>
<evidence type="ECO:0000256" key="4">
    <source>
        <dbReference type="RuleBase" id="RU363050"/>
    </source>
</evidence>
<dbReference type="GO" id="GO:0000922">
    <property type="term" value="C:spindle pole"/>
    <property type="evidence" value="ECO:0007669"/>
    <property type="project" value="InterPro"/>
</dbReference>
<comment type="similarity">
    <text evidence="4">Belongs to the TUBGCP family.</text>
</comment>
<keyword evidence="1 4" id="KW-0963">Cytoplasm</keyword>
<dbReference type="GO" id="GO:0043015">
    <property type="term" value="F:gamma-tubulin binding"/>
    <property type="evidence" value="ECO:0007669"/>
    <property type="project" value="InterPro"/>
</dbReference>
<dbReference type="InterPro" id="IPR007259">
    <property type="entry name" value="GCP"/>
</dbReference>
<proteinExistence type="inferred from homology"/>
<sequence>FDSLSLKQQSLKAQEKLAIKSLIGIFTGIEGDHIRGERLSKTEIQWNVDPGFDPCLNSLIYKCLPLADARDSIVRFIEAIEWDHRRGRVARAVASTMSAFVEEDWMLAVMELETMLNANSLTVAEVYARTRLLQNALSLLADIAAAIDQQELVGGEILSLLDEKRSSNVDPHVIGLLDRLLEKAVVPYLRSLDAWVFYGQVDDVSLDFMIWDTENELMSAVIQQQIIPQDDLDEFDSIGDSFDRRYRLIGDLCPTFLRPVAQDILKCGKYLHIVDQCGVERKEKDGGSDKHLTWKSTGGASALVKVIEVARIAASVALVDILLKRYDLLALFRSVRRFLLVGQCDWLMIFMQVADDLLAKDADCVDETALSTRFEVAILNSSVKNDPYKD</sequence>
<dbReference type="GO" id="GO:0051225">
    <property type="term" value="P:spindle assembly"/>
    <property type="evidence" value="ECO:0007669"/>
    <property type="project" value="TreeGrafter"/>
</dbReference>
<evidence type="ECO:0000313" key="6">
    <source>
        <dbReference type="Proteomes" id="UP000887566"/>
    </source>
</evidence>
<evidence type="ECO:0000256" key="2">
    <source>
        <dbReference type="ARBA" id="ARBA00022701"/>
    </source>
</evidence>
<evidence type="ECO:0000259" key="5">
    <source>
        <dbReference type="Pfam" id="PF17681"/>
    </source>
</evidence>